<gene>
    <name evidence="9" type="ORF">J2S08_001541</name>
</gene>
<evidence type="ECO:0000256" key="7">
    <source>
        <dbReference type="ARBA" id="ARBA00023136"/>
    </source>
</evidence>
<dbReference type="Proteomes" id="UP001223586">
    <property type="component" value="Unassembled WGS sequence"/>
</dbReference>
<comment type="subcellular location">
    <subcellularLocation>
        <location evidence="1">Cell membrane</location>
        <topology evidence="1">Peripheral membrane protein</topology>
    </subcellularLocation>
</comment>
<keyword evidence="7" id="KW-0472">Membrane</keyword>
<dbReference type="InterPro" id="IPR017871">
    <property type="entry name" value="ABC_transporter-like_CS"/>
</dbReference>
<dbReference type="PROSITE" id="PS00211">
    <property type="entry name" value="ABC_TRANSPORTER_1"/>
    <property type="match status" value="1"/>
</dbReference>
<dbReference type="Pfam" id="PF08352">
    <property type="entry name" value="oligo_HPY"/>
    <property type="match status" value="1"/>
</dbReference>
<name>A0ABT9WR72_9BACI</name>
<protein>
    <submittedName>
        <fullName evidence="9">Peptide/nickel transport system ATP-binding protein</fullName>
    </submittedName>
</protein>
<dbReference type="SMART" id="SM00382">
    <property type="entry name" value="AAA"/>
    <property type="match status" value="1"/>
</dbReference>
<dbReference type="InterPro" id="IPR050388">
    <property type="entry name" value="ABC_Ni/Peptide_Import"/>
</dbReference>
<proteinExistence type="inferred from homology"/>
<dbReference type="RefSeq" id="WP_307228232.1">
    <property type="nucleotide sequence ID" value="NZ_JAUSTT010000007.1"/>
</dbReference>
<keyword evidence="3" id="KW-0813">Transport</keyword>
<evidence type="ECO:0000256" key="5">
    <source>
        <dbReference type="ARBA" id="ARBA00022741"/>
    </source>
</evidence>
<keyword evidence="4" id="KW-1003">Cell membrane</keyword>
<reference evidence="9 10" key="1">
    <citation type="submission" date="2023-07" db="EMBL/GenBank/DDBJ databases">
        <title>Genomic Encyclopedia of Type Strains, Phase IV (KMG-IV): sequencing the most valuable type-strain genomes for metagenomic binning, comparative biology and taxonomic classification.</title>
        <authorList>
            <person name="Goeker M."/>
        </authorList>
    </citation>
    <scope>NUCLEOTIDE SEQUENCE [LARGE SCALE GENOMIC DNA]</scope>
    <source>
        <strain evidence="9 10">DSM 23837</strain>
    </source>
</reference>
<comment type="caution">
    <text evidence="9">The sequence shown here is derived from an EMBL/GenBank/DDBJ whole genome shotgun (WGS) entry which is preliminary data.</text>
</comment>
<organism evidence="9 10">
    <name type="scientific">Bacillus chungangensis</name>
    <dbReference type="NCBI Taxonomy" id="587633"/>
    <lineage>
        <taxon>Bacteria</taxon>
        <taxon>Bacillati</taxon>
        <taxon>Bacillota</taxon>
        <taxon>Bacilli</taxon>
        <taxon>Bacillales</taxon>
        <taxon>Bacillaceae</taxon>
        <taxon>Bacillus</taxon>
    </lineage>
</organism>
<dbReference type="InterPro" id="IPR003439">
    <property type="entry name" value="ABC_transporter-like_ATP-bd"/>
</dbReference>
<keyword evidence="6 9" id="KW-0067">ATP-binding</keyword>
<dbReference type="PANTHER" id="PTHR43297:SF2">
    <property type="entry name" value="DIPEPTIDE TRANSPORT ATP-BINDING PROTEIN DPPD"/>
    <property type="match status" value="1"/>
</dbReference>
<dbReference type="PANTHER" id="PTHR43297">
    <property type="entry name" value="OLIGOPEPTIDE TRANSPORT ATP-BINDING PROTEIN APPD"/>
    <property type="match status" value="1"/>
</dbReference>
<sequence length="337" mass="37272">MGSPVLNVKDLHTSFKTDDGNVNVVNGVDFQVHPGEVLGIVGESGCGKSVTSLSVMGLVPSSIGNVSGRIEFNGENLIKASEKRMREIRGNHIAMIFQEPMTSLNPVFTIGNQMVEALNIHRRWPKKKANAYAVDMLKKVGLARAELLMNEYPHQLSGGMRQRVMIAMAMICEPTLLIADEPTTALDVTIQAQILDLMKSLNRDTNTAIMMITHDLGVVADMCQRIVVMYAGKIVEEADLNTIFKQPKHPYTIGLIQSVPDMREKKPRLYSIPGNVPKPGSIQTGCQFAPRCEHAFDRCRSETPSLLELSTGQKVRCWLYEKGEEGTVYDKTATIRS</sequence>
<evidence type="ECO:0000256" key="6">
    <source>
        <dbReference type="ARBA" id="ARBA00022840"/>
    </source>
</evidence>
<dbReference type="SUPFAM" id="SSF52540">
    <property type="entry name" value="P-loop containing nucleoside triphosphate hydrolases"/>
    <property type="match status" value="1"/>
</dbReference>
<feature type="domain" description="ABC transporter" evidence="8">
    <location>
        <begin position="6"/>
        <end position="256"/>
    </location>
</feature>
<evidence type="ECO:0000256" key="1">
    <source>
        <dbReference type="ARBA" id="ARBA00004202"/>
    </source>
</evidence>
<evidence type="ECO:0000256" key="2">
    <source>
        <dbReference type="ARBA" id="ARBA00005417"/>
    </source>
</evidence>
<dbReference type="InterPro" id="IPR027417">
    <property type="entry name" value="P-loop_NTPase"/>
</dbReference>
<keyword evidence="5" id="KW-0547">Nucleotide-binding</keyword>
<dbReference type="GO" id="GO:0005524">
    <property type="term" value="F:ATP binding"/>
    <property type="evidence" value="ECO:0007669"/>
    <property type="project" value="UniProtKB-KW"/>
</dbReference>
<dbReference type="InterPro" id="IPR013563">
    <property type="entry name" value="Oligopep_ABC_C"/>
</dbReference>
<accession>A0ABT9WR72</accession>
<comment type="similarity">
    <text evidence="2">Belongs to the ABC transporter superfamily.</text>
</comment>
<dbReference type="InterPro" id="IPR003593">
    <property type="entry name" value="AAA+_ATPase"/>
</dbReference>
<dbReference type="CDD" id="cd03257">
    <property type="entry name" value="ABC_NikE_OppD_transporters"/>
    <property type="match status" value="1"/>
</dbReference>
<evidence type="ECO:0000259" key="8">
    <source>
        <dbReference type="PROSITE" id="PS50893"/>
    </source>
</evidence>
<dbReference type="PROSITE" id="PS50893">
    <property type="entry name" value="ABC_TRANSPORTER_2"/>
    <property type="match status" value="1"/>
</dbReference>
<evidence type="ECO:0000313" key="9">
    <source>
        <dbReference type="EMBL" id="MDQ0175707.1"/>
    </source>
</evidence>
<evidence type="ECO:0000256" key="4">
    <source>
        <dbReference type="ARBA" id="ARBA00022475"/>
    </source>
</evidence>
<keyword evidence="10" id="KW-1185">Reference proteome</keyword>
<dbReference type="Gene3D" id="3.40.50.300">
    <property type="entry name" value="P-loop containing nucleotide triphosphate hydrolases"/>
    <property type="match status" value="1"/>
</dbReference>
<dbReference type="NCBIfam" id="TIGR01727">
    <property type="entry name" value="oligo_HPY"/>
    <property type="match status" value="1"/>
</dbReference>
<evidence type="ECO:0000256" key="3">
    <source>
        <dbReference type="ARBA" id="ARBA00022448"/>
    </source>
</evidence>
<evidence type="ECO:0000313" key="10">
    <source>
        <dbReference type="Proteomes" id="UP001223586"/>
    </source>
</evidence>
<dbReference type="EMBL" id="JAUSTT010000007">
    <property type="protein sequence ID" value="MDQ0175707.1"/>
    <property type="molecule type" value="Genomic_DNA"/>
</dbReference>
<dbReference type="Pfam" id="PF00005">
    <property type="entry name" value="ABC_tran"/>
    <property type="match status" value="1"/>
</dbReference>